<proteinExistence type="inferred from homology"/>
<name>A0A7H0H0X5_9BACT</name>
<keyword evidence="9" id="KW-1185">Reference proteome</keyword>
<protein>
    <submittedName>
        <fullName evidence="8">RagB/SusD family nutrient uptake outer membrane protein</fullName>
    </submittedName>
</protein>
<evidence type="ECO:0000259" key="7">
    <source>
        <dbReference type="Pfam" id="PF07980"/>
    </source>
</evidence>
<evidence type="ECO:0000313" key="8">
    <source>
        <dbReference type="EMBL" id="QNP54191.1"/>
    </source>
</evidence>
<sequence>MRQFYANSALEAVILTPGATARELRGISTFTNVLEVEAGGADLPNNNANITNLWSRLLRVAGMAEDLTTSAPTVLSADPATRDAVLAHANLFRAIALGTLSQCFEQAPLTTSRQGGPAATFVPREQLLSEAIRLLDEAQQLITATPPSADFNTKVLGSAFDLINTINAYRVRYTLQAGNYAATLAAANSIDLTKRSVFQYNNQNPNPIYQSAVVARNFRPRELTGFGLPAALAYPNDARVAFYIGQETINNAPQPVVTGFFATINTSIPAYLPDEIRLSRAEALVRSGGSLAAAVQDINAVRTQAPGADLYGVGANLPTYSGPVTTEALLLEIYRQRSAELYLTGLRLPDSRRFGRPAPPATGTPPASAERNRNFYPYPQQERLTNPNVPADPAI</sequence>
<feature type="domain" description="RagB/SusD" evidence="7">
    <location>
        <begin position="278"/>
        <end position="375"/>
    </location>
</feature>
<dbReference type="InterPro" id="IPR011990">
    <property type="entry name" value="TPR-like_helical_dom_sf"/>
</dbReference>
<comment type="similarity">
    <text evidence="2">Belongs to the SusD family.</text>
</comment>
<organism evidence="8 9">
    <name type="scientific">Hymenobacter qilianensis</name>
    <dbReference type="NCBI Taxonomy" id="1385715"/>
    <lineage>
        <taxon>Bacteria</taxon>
        <taxon>Pseudomonadati</taxon>
        <taxon>Bacteroidota</taxon>
        <taxon>Cytophagia</taxon>
        <taxon>Cytophagales</taxon>
        <taxon>Hymenobacteraceae</taxon>
        <taxon>Hymenobacter</taxon>
    </lineage>
</organism>
<dbReference type="EMBL" id="CP060784">
    <property type="protein sequence ID" value="QNP54191.1"/>
    <property type="molecule type" value="Genomic_DNA"/>
</dbReference>
<accession>A0A7H0H0X5</accession>
<dbReference type="Proteomes" id="UP000516093">
    <property type="component" value="Chromosome"/>
</dbReference>
<keyword evidence="5" id="KW-0998">Cell outer membrane</keyword>
<dbReference type="AlphaFoldDB" id="A0A7H0H0X5"/>
<dbReference type="KEGG" id="hqi:H9L05_19765"/>
<evidence type="ECO:0000313" key="9">
    <source>
        <dbReference type="Proteomes" id="UP000516093"/>
    </source>
</evidence>
<evidence type="ECO:0000256" key="4">
    <source>
        <dbReference type="ARBA" id="ARBA00023136"/>
    </source>
</evidence>
<dbReference type="GO" id="GO:0009279">
    <property type="term" value="C:cell outer membrane"/>
    <property type="evidence" value="ECO:0007669"/>
    <property type="project" value="UniProtKB-SubCell"/>
</dbReference>
<evidence type="ECO:0000256" key="6">
    <source>
        <dbReference type="SAM" id="MobiDB-lite"/>
    </source>
</evidence>
<reference evidence="8 9" key="1">
    <citation type="submission" date="2020-08" db="EMBL/GenBank/DDBJ databases">
        <title>Genome sequence of Hymenobacter qilianensis JCM 19763T.</title>
        <authorList>
            <person name="Hyun D.-W."/>
            <person name="Bae J.-W."/>
        </authorList>
    </citation>
    <scope>NUCLEOTIDE SEQUENCE [LARGE SCALE GENOMIC DNA]</scope>
    <source>
        <strain evidence="8 9">JCM 19763</strain>
    </source>
</reference>
<keyword evidence="3" id="KW-0732">Signal</keyword>
<evidence type="ECO:0000256" key="2">
    <source>
        <dbReference type="ARBA" id="ARBA00006275"/>
    </source>
</evidence>
<gene>
    <name evidence="8" type="ORF">H9L05_19765</name>
</gene>
<dbReference type="Pfam" id="PF07980">
    <property type="entry name" value="SusD_RagB"/>
    <property type="match status" value="1"/>
</dbReference>
<keyword evidence="4" id="KW-0472">Membrane</keyword>
<evidence type="ECO:0000256" key="5">
    <source>
        <dbReference type="ARBA" id="ARBA00023237"/>
    </source>
</evidence>
<dbReference type="InterPro" id="IPR012944">
    <property type="entry name" value="SusD_RagB_dom"/>
</dbReference>
<comment type="subcellular location">
    <subcellularLocation>
        <location evidence="1">Cell outer membrane</location>
    </subcellularLocation>
</comment>
<evidence type="ECO:0000256" key="1">
    <source>
        <dbReference type="ARBA" id="ARBA00004442"/>
    </source>
</evidence>
<evidence type="ECO:0000256" key="3">
    <source>
        <dbReference type="ARBA" id="ARBA00022729"/>
    </source>
</evidence>
<dbReference type="Gene3D" id="1.25.40.390">
    <property type="match status" value="1"/>
</dbReference>
<dbReference type="SUPFAM" id="SSF48452">
    <property type="entry name" value="TPR-like"/>
    <property type="match status" value="1"/>
</dbReference>
<feature type="region of interest" description="Disordered" evidence="6">
    <location>
        <begin position="352"/>
        <end position="395"/>
    </location>
</feature>